<sequence>MNDGLKERNRAKIRQVLASHPGVERAVLFGSRATGTYRPGSDVDLALAGDGLTHTDLGAIGAAMEATTVPQMVDLVLWSSVGGVLADHIRTFGVEFYVRE</sequence>
<dbReference type="InterPro" id="IPR041633">
    <property type="entry name" value="Polbeta"/>
</dbReference>
<dbReference type="SUPFAM" id="SSF81301">
    <property type="entry name" value="Nucleotidyltransferase"/>
    <property type="match status" value="1"/>
</dbReference>
<name>A0A6B1DP33_9CHLR</name>
<reference evidence="2" key="1">
    <citation type="submission" date="2019-09" db="EMBL/GenBank/DDBJ databases">
        <title>Characterisation of the sponge microbiome using genome-centric metagenomics.</title>
        <authorList>
            <person name="Engelberts J.P."/>
            <person name="Robbins S.J."/>
            <person name="De Goeij J.M."/>
            <person name="Aranda M."/>
            <person name="Bell S.C."/>
            <person name="Webster N.S."/>
        </authorList>
    </citation>
    <scope>NUCLEOTIDE SEQUENCE</scope>
    <source>
        <strain evidence="2">SB0662_bin_9</strain>
    </source>
</reference>
<dbReference type="GO" id="GO:0016740">
    <property type="term" value="F:transferase activity"/>
    <property type="evidence" value="ECO:0007669"/>
    <property type="project" value="UniProtKB-KW"/>
</dbReference>
<dbReference type="EMBL" id="VXPY01000015">
    <property type="protein sequence ID" value="MYD89290.1"/>
    <property type="molecule type" value="Genomic_DNA"/>
</dbReference>
<dbReference type="CDD" id="cd05403">
    <property type="entry name" value="NT_KNTase_like"/>
    <property type="match status" value="1"/>
</dbReference>
<dbReference type="Pfam" id="PF18765">
    <property type="entry name" value="Polbeta"/>
    <property type="match status" value="1"/>
</dbReference>
<organism evidence="2">
    <name type="scientific">Caldilineaceae bacterium SB0662_bin_9</name>
    <dbReference type="NCBI Taxonomy" id="2605258"/>
    <lineage>
        <taxon>Bacteria</taxon>
        <taxon>Bacillati</taxon>
        <taxon>Chloroflexota</taxon>
        <taxon>Caldilineae</taxon>
        <taxon>Caldilineales</taxon>
        <taxon>Caldilineaceae</taxon>
    </lineage>
</organism>
<comment type="caution">
    <text evidence="2">The sequence shown here is derived from an EMBL/GenBank/DDBJ whole genome shotgun (WGS) entry which is preliminary data.</text>
</comment>
<dbReference type="AlphaFoldDB" id="A0A6B1DP33"/>
<dbReference type="PANTHER" id="PTHR43852:SF2">
    <property type="entry name" value="PROTEIN ADENYLYLTRANSFERASE MNTA"/>
    <property type="match status" value="1"/>
</dbReference>
<accession>A0A6B1DP33</accession>
<gene>
    <name evidence="2" type="ORF">F4Y08_02970</name>
</gene>
<proteinExistence type="predicted"/>
<evidence type="ECO:0000313" key="2">
    <source>
        <dbReference type="EMBL" id="MYD89290.1"/>
    </source>
</evidence>
<dbReference type="InterPro" id="IPR043519">
    <property type="entry name" value="NT_sf"/>
</dbReference>
<dbReference type="Gene3D" id="3.30.460.10">
    <property type="entry name" value="Beta Polymerase, domain 2"/>
    <property type="match status" value="1"/>
</dbReference>
<dbReference type="PANTHER" id="PTHR43852">
    <property type="entry name" value="NUCLEOTIDYLTRANSFERASE"/>
    <property type="match status" value="1"/>
</dbReference>
<keyword evidence="2" id="KW-0808">Transferase</keyword>
<protein>
    <submittedName>
        <fullName evidence="2">Nucleotidyltransferase domain-containing protein</fullName>
    </submittedName>
</protein>
<dbReference type="InterPro" id="IPR052930">
    <property type="entry name" value="TA_antitoxin_MntA"/>
</dbReference>
<feature type="domain" description="Polymerase beta nucleotidyltransferase" evidence="1">
    <location>
        <begin position="12"/>
        <end position="98"/>
    </location>
</feature>
<evidence type="ECO:0000259" key="1">
    <source>
        <dbReference type="Pfam" id="PF18765"/>
    </source>
</evidence>